<accession>A0AAV7C0N1</accession>
<dbReference type="PROSITE" id="PS50200">
    <property type="entry name" value="RA"/>
    <property type="match status" value="1"/>
</dbReference>
<organism evidence="3 4">
    <name type="scientific">Engystomops pustulosus</name>
    <name type="common">Tungara frog</name>
    <name type="synonym">Physalaemus pustulosus</name>
    <dbReference type="NCBI Taxonomy" id="76066"/>
    <lineage>
        <taxon>Eukaryota</taxon>
        <taxon>Metazoa</taxon>
        <taxon>Chordata</taxon>
        <taxon>Craniata</taxon>
        <taxon>Vertebrata</taxon>
        <taxon>Euteleostomi</taxon>
        <taxon>Amphibia</taxon>
        <taxon>Batrachia</taxon>
        <taxon>Anura</taxon>
        <taxon>Neobatrachia</taxon>
        <taxon>Hyloidea</taxon>
        <taxon>Leptodactylidae</taxon>
        <taxon>Leiuperinae</taxon>
        <taxon>Engystomops</taxon>
    </lineage>
</organism>
<evidence type="ECO:0000259" key="2">
    <source>
        <dbReference type="PROSITE" id="PS50200"/>
    </source>
</evidence>
<feature type="region of interest" description="Disordered" evidence="1">
    <location>
        <begin position="395"/>
        <end position="415"/>
    </location>
</feature>
<dbReference type="Pfam" id="PF00788">
    <property type="entry name" value="RA"/>
    <property type="match status" value="1"/>
</dbReference>
<keyword evidence="4" id="KW-1185">Reference proteome</keyword>
<comment type="caution">
    <text evidence="3">The sequence shown here is derived from an EMBL/GenBank/DDBJ whole genome shotgun (WGS) entry which is preliminary data.</text>
</comment>
<dbReference type="AlphaFoldDB" id="A0AAV7C0N1"/>
<reference evidence="3" key="1">
    <citation type="thesis" date="2020" institute="ProQuest LLC" country="789 East Eisenhower Parkway, Ann Arbor, MI, USA">
        <title>Comparative Genomics and Chromosome Evolution.</title>
        <authorList>
            <person name="Mudd A.B."/>
        </authorList>
    </citation>
    <scope>NUCLEOTIDE SEQUENCE</scope>
    <source>
        <strain evidence="3">237g6f4</strain>
        <tissue evidence="3">Blood</tissue>
    </source>
</reference>
<dbReference type="PANTHER" id="PTHR15286">
    <property type="entry name" value="RAS-ASSOCIATING DOMAIN CONTAINING PROTEIN"/>
    <property type="match status" value="1"/>
</dbReference>
<dbReference type="InterPro" id="IPR000159">
    <property type="entry name" value="RA_dom"/>
</dbReference>
<dbReference type="SMART" id="SM00314">
    <property type="entry name" value="RA"/>
    <property type="match status" value="1"/>
</dbReference>
<dbReference type="PANTHER" id="PTHR15286:SF10">
    <property type="entry name" value="RAS ASSOCIATION DOMAIN-CONTAINING PROTEIN 9"/>
    <property type="match status" value="1"/>
</dbReference>
<evidence type="ECO:0000313" key="3">
    <source>
        <dbReference type="EMBL" id="KAG8578174.1"/>
    </source>
</evidence>
<feature type="compositionally biased region" description="Basic residues" evidence="1">
    <location>
        <begin position="1"/>
        <end position="15"/>
    </location>
</feature>
<evidence type="ECO:0000313" key="4">
    <source>
        <dbReference type="Proteomes" id="UP000824782"/>
    </source>
</evidence>
<evidence type="ECO:0000256" key="1">
    <source>
        <dbReference type="SAM" id="MobiDB-lite"/>
    </source>
</evidence>
<gene>
    <name evidence="3" type="ORF">GDO81_010410</name>
</gene>
<name>A0AAV7C0N1_ENGPU</name>
<proteinExistence type="predicted"/>
<dbReference type="InterPro" id="IPR029071">
    <property type="entry name" value="Ubiquitin-like_domsf"/>
</dbReference>
<protein>
    <recommendedName>
        <fullName evidence="2">Ras-associating domain-containing protein</fullName>
    </recommendedName>
</protein>
<feature type="domain" description="Ras-associating" evidence="2">
    <location>
        <begin position="25"/>
        <end position="119"/>
    </location>
</feature>
<sequence length="415" mass="48156">MDRVKKKPLKTRHKTSVPEDEISNKDRQIVVWVDQEEKVVCGLTKHTTSEDVVEALLEENKVSATNHYVLFGIYKEYCIMETWKNLKRILPPSLKMLKLLKSWGAEQSNVSFVLMKKCTMYPCSVWWTSQKSITCDYCNSQDNAFHVQNFPLPIRKKIVRKAFRKLEKMKKNMVSPKENNIQQLIYILSSQDTIIKQQMDKMKQLDKQLEVYDSCQQKLEKLGYSRDVPNAVSSVNVDDLGLSTFDRFLEIYNLENVIHIQEELNHQHSLIRNLSEEIKVDMSSMCEQDDEDFVAEGHTDMVTSIKQEIEESLQVGLRLHHLYSYIQKEIQYNELILLHKKKEYEILKDEINSVCASDSNTSLCFKPTQYMSSDACGSREMHKISAVMSRVDIQNDTDSDTGISSTHSQDSEAIQ</sequence>
<feature type="region of interest" description="Disordered" evidence="1">
    <location>
        <begin position="1"/>
        <end position="21"/>
    </location>
</feature>
<dbReference type="Proteomes" id="UP000824782">
    <property type="component" value="Unassembled WGS sequence"/>
</dbReference>
<dbReference type="SUPFAM" id="SSF54236">
    <property type="entry name" value="Ubiquitin-like"/>
    <property type="match status" value="1"/>
</dbReference>
<dbReference type="InterPro" id="IPR033593">
    <property type="entry name" value="N-RASSF"/>
</dbReference>
<dbReference type="Gene3D" id="3.10.20.90">
    <property type="entry name" value="Phosphatidylinositol 3-kinase Catalytic Subunit, Chain A, domain 1"/>
    <property type="match status" value="1"/>
</dbReference>
<dbReference type="GO" id="GO:0007165">
    <property type="term" value="P:signal transduction"/>
    <property type="evidence" value="ECO:0007669"/>
    <property type="project" value="InterPro"/>
</dbReference>
<dbReference type="EMBL" id="WNYA01000004">
    <property type="protein sequence ID" value="KAG8578174.1"/>
    <property type="molecule type" value="Genomic_DNA"/>
</dbReference>